<reference evidence="1 2" key="1">
    <citation type="submission" date="2021-01" db="EMBL/GenBank/DDBJ databases">
        <title>Entomomonas sp. F2A isolated from a house cricket (Acheta domesticus).</title>
        <authorList>
            <person name="Spergser J."/>
            <person name="Busse H.-J."/>
        </authorList>
    </citation>
    <scope>NUCLEOTIDE SEQUENCE [LARGE SCALE GENOMIC DNA]</scope>
    <source>
        <strain evidence="1 2">F2A</strain>
    </source>
</reference>
<dbReference type="Proteomes" id="UP000595278">
    <property type="component" value="Chromosome"/>
</dbReference>
<organism evidence="1 2">
    <name type="scientific">Entomomonas asaccharolytica</name>
    <dbReference type="NCBI Taxonomy" id="2785331"/>
    <lineage>
        <taxon>Bacteria</taxon>
        <taxon>Pseudomonadati</taxon>
        <taxon>Pseudomonadota</taxon>
        <taxon>Gammaproteobacteria</taxon>
        <taxon>Pseudomonadales</taxon>
        <taxon>Pseudomonadaceae</taxon>
        <taxon>Entomomonas</taxon>
    </lineage>
</organism>
<evidence type="ECO:0000313" key="1">
    <source>
        <dbReference type="EMBL" id="QQP86963.1"/>
    </source>
</evidence>
<proteinExistence type="predicted"/>
<dbReference type="AlphaFoldDB" id="A0A974NI41"/>
<sequence length="119" mass="14167">MSYRDIEKLDKDQLLDWKQRIEERLADYEEGEKKIVWQVGTAEATYKSFREEQFLDALEYLKKVPYEKLPMCGNTIDTVNAFLADRTYFTGVKKVMPEMTAKLYSPKEYEEIFADESQR</sequence>
<protein>
    <submittedName>
        <fullName evidence="1">Uncharacterized protein</fullName>
    </submittedName>
</protein>
<dbReference type="EMBL" id="CP067393">
    <property type="protein sequence ID" value="QQP86963.1"/>
    <property type="molecule type" value="Genomic_DNA"/>
</dbReference>
<gene>
    <name evidence="1" type="ORF">JHT90_06875</name>
</gene>
<keyword evidence="2" id="KW-1185">Reference proteome</keyword>
<dbReference type="RefSeq" id="WP_201095483.1">
    <property type="nucleotide sequence ID" value="NZ_CP067393.1"/>
</dbReference>
<name>A0A974NI41_9GAMM</name>
<accession>A0A974NI41</accession>
<evidence type="ECO:0000313" key="2">
    <source>
        <dbReference type="Proteomes" id="UP000595278"/>
    </source>
</evidence>
<dbReference type="KEGG" id="eaz:JHT90_06875"/>